<dbReference type="OrthoDB" id="411251at2759"/>
<organism evidence="2 3">
    <name type="scientific">Syncephalastrum racemosum</name>
    <name type="common">Filamentous fungus</name>
    <dbReference type="NCBI Taxonomy" id="13706"/>
    <lineage>
        <taxon>Eukaryota</taxon>
        <taxon>Fungi</taxon>
        <taxon>Fungi incertae sedis</taxon>
        <taxon>Mucoromycota</taxon>
        <taxon>Mucoromycotina</taxon>
        <taxon>Mucoromycetes</taxon>
        <taxon>Mucorales</taxon>
        <taxon>Syncephalastraceae</taxon>
        <taxon>Syncephalastrum</taxon>
    </lineage>
</organism>
<dbReference type="Pfam" id="PF05050">
    <property type="entry name" value="Methyltransf_21"/>
    <property type="match status" value="1"/>
</dbReference>
<dbReference type="PANTHER" id="PTHR34203:SF13">
    <property type="entry name" value="EXPRESSED PROTEIN"/>
    <property type="match status" value="1"/>
</dbReference>
<gene>
    <name evidence="2" type="ORF">BCR43DRAFT_478654</name>
</gene>
<dbReference type="InParanoid" id="A0A1X2H569"/>
<dbReference type="OMA" id="MKWILRV"/>
<dbReference type="EMBL" id="MCGN01000009">
    <property type="protein sequence ID" value="ORY93521.1"/>
    <property type="molecule type" value="Genomic_DNA"/>
</dbReference>
<dbReference type="PANTHER" id="PTHR34203">
    <property type="entry name" value="METHYLTRANSFERASE, FKBM FAMILY PROTEIN"/>
    <property type="match status" value="1"/>
</dbReference>
<protein>
    <recommendedName>
        <fullName evidence="1">Methyltransferase FkbM domain-containing protein</fullName>
    </recommendedName>
</protein>
<evidence type="ECO:0000313" key="2">
    <source>
        <dbReference type="EMBL" id="ORY93521.1"/>
    </source>
</evidence>
<feature type="domain" description="Methyltransferase FkbM" evidence="1">
    <location>
        <begin position="22"/>
        <end position="201"/>
    </location>
</feature>
<reference evidence="2 3" key="1">
    <citation type="submission" date="2016-07" db="EMBL/GenBank/DDBJ databases">
        <title>Pervasive Adenine N6-methylation of Active Genes in Fungi.</title>
        <authorList>
            <consortium name="DOE Joint Genome Institute"/>
            <person name="Mondo S.J."/>
            <person name="Dannebaum R.O."/>
            <person name="Kuo R.C."/>
            <person name="Labutti K."/>
            <person name="Haridas S."/>
            <person name="Kuo A."/>
            <person name="Salamov A."/>
            <person name="Ahrendt S.R."/>
            <person name="Lipzen A."/>
            <person name="Sullivan W."/>
            <person name="Andreopoulos W.B."/>
            <person name="Clum A."/>
            <person name="Lindquist E."/>
            <person name="Daum C."/>
            <person name="Ramamoorthy G.K."/>
            <person name="Gryganskyi A."/>
            <person name="Culley D."/>
            <person name="Magnuson J.K."/>
            <person name="James T.Y."/>
            <person name="O'Malley M.A."/>
            <person name="Stajich J.E."/>
            <person name="Spatafora J.W."/>
            <person name="Visel A."/>
            <person name="Grigoriev I.V."/>
        </authorList>
    </citation>
    <scope>NUCLEOTIDE SEQUENCE [LARGE SCALE GENOMIC DNA]</scope>
    <source>
        <strain evidence="2 3">NRRL 2496</strain>
    </source>
</reference>
<keyword evidence="3" id="KW-1185">Reference proteome</keyword>
<dbReference type="SUPFAM" id="SSF53335">
    <property type="entry name" value="S-adenosyl-L-methionine-dependent methyltransferases"/>
    <property type="match status" value="2"/>
</dbReference>
<dbReference type="Gene3D" id="3.40.50.150">
    <property type="entry name" value="Vaccinia Virus protein VP39"/>
    <property type="match status" value="1"/>
</dbReference>
<dbReference type="STRING" id="13706.A0A1X2H569"/>
<proteinExistence type="predicted"/>
<evidence type="ECO:0000313" key="3">
    <source>
        <dbReference type="Proteomes" id="UP000242180"/>
    </source>
</evidence>
<dbReference type="Proteomes" id="UP000242180">
    <property type="component" value="Unassembled WGS sequence"/>
</dbReference>
<sequence length="349" mass="39687">MKWILRVYRRDPERHDPLLMVDAGSNHGLFSMVAGASGAHAIAFEPQTHLRSVITLGARLNQISNRLRVLPFAVLDKFRKVSMSKIALGDGGVGFLDYATKDSIMQTQTIRLDHIPAFDTLFQKTKNQTMYSSLSEIDPTYARAIEAATTNPKPQPADSKLLLRQPIHFLKIDVEGFELQALDSATNLFKAGLVEHAVLEFGPPDRWDVTLENAQNIELAAKRKQTITHAKQVLHRATAEWDMDLYLLPAMGWEKTVQWMLARDITYSDKPDTNQVVHKLMAWDFDGMPKENDEFEMELEVKENLVTECIPLPEDTIDAFMDDLQDIGEMYVWFVKRDSNPAIMSKLEL</sequence>
<dbReference type="InterPro" id="IPR052514">
    <property type="entry name" value="SAM-dependent_MTase"/>
</dbReference>
<evidence type="ECO:0000259" key="1">
    <source>
        <dbReference type="Pfam" id="PF05050"/>
    </source>
</evidence>
<dbReference type="AlphaFoldDB" id="A0A1X2H569"/>
<dbReference type="InterPro" id="IPR029063">
    <property type="entry name" value="SAM-dependent_MTases_sf"/>
</dbReference>
<accession>A0A1X2H569</accession>
<dbReference type="InterPro" id="IPR006342">
    <property type="entry name" value="FkbM_mtfrase"/>
</dbReference>
<comment type="caution">
    <text evidence="2">The sequence shown here is derived from an EMBL/GenBank/DDBJ whole genome shotgun (WGS) entry which is preliminary data.</text>
</comment>
<name>A0A1X2H569_SYNRA</name>